<dbReference type="EMBL" id="WPCR01000013">
    <property type="protein sequence ID" value="NHM14882.1"/>
    <property type="molecule type" value="Genomic_DNA"/>
</dbReference>
<dbReference type="FunFam" id="3.40.50.300:FF:000224">
    <property type="entry name" value="Energy-coupling factor transporter ATP-binding protein EcfA"/>
    <property type="match status" value="1"/>
</dbReference>
<dbReference type="CDD" id="cd03225">
    <property type="entry name" value="ABC_cobalt_CbiO_domain1"/>
    <property type="match status" value="1"/>
</dbReference>
<keyword evidence="8" id="KW-0472">Membrane</keyword>
<evidence type="ECO:0000259" key="9">
    <source>
        <dbReference type="PROSITE" id="PS50893"/>
    </source>
</evidence>
<dbReference type="PROSITE" id="PS00211">
    <property type="entry name" value="ABC_TRANSPORTER_1"/>
    <property type="match status" value="1"/>
</dbReference>
<evidence type="ECO:0000313" key="10">
    <source>
        <dbReference type="EMBL" id="NHM14882.1"/>
    </source>
</evidence>
<evidence type="ECO:0000256" key="7">
    <source>
        <dbReference type="ARBA" id="ARBA00022967"/>
    </source>
</evidence>
<keyword evidence="5" id="KW-0547">Nucleotide-binding</keyword>
<evidence type="ECO:0000313" key="12">
    <source>
        <dbReference type="Proteomes" id="UP000636394"/>
    </source>
</evidence>
<dbReference type="SMART" id="SM00382">
    <property type="entry name" value="AAA"/>
    <property type="match status" value="1"/>
</dbReference>
<dbReference type="InterPro" id="IPR027417">
    <property type="entry name" value="P-loop_NTPase"/>
</dbReference>
<dbReference type="InterPro" id="IPR015856">
    <property type="entry name" value="ABC_transpr_CbiO/EcfA_su"/>
</dbReference>
<dbReference type="PANTHER" id="PTHR43553">
    <property type="entry name" value="HEAVY METAL TRANSPORTER"/>
    <property type="match status" value="1"/>
</dbReference>
<name>A0A9E6SV70_9ACTN</name>
<dbReference type="GO" id="GO:0043190">
    <property type="term" value="C:ATP-binding cassette (ABC) transporter complex"/>
    <property type="evidence" value="ECO:0007669"/>
    <property type="project" value="TreeGrafter"/>
</dbReference>
<dbReference type="Pfam" id="PF00005">
    <property type="entry name" value="ABC_tran"/>
    <property type="match status" value="1"/>
</dbReference>
<evidence type="ECO:0000256" key="6">
    <source>
        <dbReference type="ARBA" id="ARBA00022840"/>
    </source>
</evidence>
<dbReference type="InterPro" id="IPR003593">
    <property type="entry name" value="AAA+_ATPase"/>
</dbReference>
<dbReference type="SUPFAM" id="SSF52540">
    <property type="entry name" value="P-loop containing nucleoside triphosphate hydrolases"/>
    <property type="match status" value="1"/>
</dbReference>
<dbReference type="InterPro" id="IPR003439">
    <property type="entry name" value="ABC_transporter-like_ATP-bd"/>
</dbReference>
<dbReference type="GO" id="GO:0042626">
    <property type="term" value="F:ATPase-coupled transmembrane transporter activity"/>
    <property type="evidence" value="ECO:0007669"/>
    <property type="project" value="TreeGrafter"/>
</dbReference>
<keyword evidence="6 11" id="KW-0067">ATP-binding</keyword>
<dbReference type="PROSITE" id="PS50893">
    <property type="entry name" value="ABC_TRANSPORTER_2"/>
    <property type="match status" value="1"/>
</dbReference>
<evidence type="ECO:0000313" key="11">
    <source>
        <dbReference type="EMBL" id="QTU85238.1"/>
    </source>
</evidence>
<proteinExistence type="inferred from homology"/>
<dbReference type="Proteomes" id="UP000636394">
    <property type="component" value="Unassembled WGS sequence"/>
</dbReference>
<keyword evidence="7" id="KW-1278">Translocase</keyword>
<dbReference type="Proteomes" id="UP000671910">
    <property type="component" value="Chromosome"/>
</dbReference>
<dbReference type="GO" id="GO:0016887">
    <property type="term" value="F:ATP hydrolysis activity"/>
    <property type="evidence" value="ECO:0007669"/>
    <property type="project" value="InterPro"/>
</dbReference>
<evidence type="ECO:0000256" key="5">
    <source>
        <dbReference type="ARBA" id="ARBA00022741"/>
    </source>
</evidence>
<sequence length="335" mass="35324">MVFGTAAINCIVVTVLDIPLRKVLKRNDDAPSRVAATQTAGQEPAASAPIARSTSTSIIFDGFGFRYAEGDAPVLRDVSLIIPQGTFVGVTGAAGSGKSTLTYAINGVIPHCYPGESAGSVSVMGHDVATTPLTDLSRLVGSVCQDIDSQMVSSVVEDEVLYGLENFGVPKDQVERRLTNALEAMGIAELRHRAIDSLSGGQKQKVAIASIIALEPAVLVLDEPTAELDPASSTAVFDLLARYAEEHGTTVVVVEQKIALLSDYADTLLIMEDGRIRFQGAPADVLMHSDELLEIGVNCPRSTSLVNRLRDAGLYDGVATRNVAQACAVCKEVLA</sequence>
<organism evidence="11 13">
    <name type="scientific">Xiamenia xianingshaonis</name>
    <dbReference type="NCBI Taxonomy" id="2682776"/>
    <lineage>
        <taxon>Bacteria</taxon>
        <taxon>Bacillati</taxon>
        <taxon>Actinomycetota</taxon>
        <taxon>Coriobacteriia</taxon>
        <taxon>Eggerthellales</taxon>
        <taxon>Eggerthellaceae</taxon>
        <taxon>Xiamenia</taxon>
    </lineage>
</organism>
<feature type="domain" description="ABC transporter" evidence="9">
    <location>
        <begin position="58"/>
        <end position="298"/>
    </location>
</feature>
<accession>A0A9E6SV70</accession>
<protein>
    <submittedName>
        <fullName evidence="11">ABC transporter ATP-binding protein</fullName>
    </submittedName>
    <submittedName>
        <fullName evidence="10">ATP-binding cassette domain-containing protein</fullName>
    </submittedName>
</protein>
<dbReference type="AlphaFoldDB" id="A0A9E6SV70"/>
<dbReference type="Gene3D" id="3.40.50.300">
    <property type="entry name" value="P-loop containing nucleotide triphosphate hydrolases"/>
    <property type="match status" value="1"/>
</dbReference>
<keyword evidence="12" id="KW-1185">Reference proteome</keyword>
<gene>
    <name evidence="10" type="ORF">GMI68_08965</name>
    <name evidence="11" type="ORF">J7S26_06705</name>
</gene>
<keyword evidence="3" id="KW-0813">Transport</keyword>
<dbReference type="GO" id="GO:0005524">
    <property type="term" value="F:ATP binding"/>
    <property type="evidence" value="ECO:0007669"/>
    <property type="project" value="UniProtKB-KW"/>
</dbReference>
<evidence type="ECO:0000256" key="4">
    <source>
        <dbReference type="ARBA" id="ARBA00022475"/>
    </source>
</evidence>
<evidence type="ECO:0000313" key="13">
    <source>
        <dbReference type="Proteomes" id="UP000671910"/>
    </source>
</evidence>
<keyword evidence="4" id="KW-1003">Cell membrane</keyword>
<reference evidence="11" key="2">
    <citation type="submission" date="2021-04" db="EMBL/GenBank/DDBJ databases">
        <title>Novel species in family Eggerthellaceae.</title>
        <authorList>
            <person name="Zhang G."/>
        </authorList>
    </citation>
    <scope>NUCLEOTIDE SEQUENCE</scope>
    <source>
        <strain evidence="11">Zg-886</strain>
    </source>
</reference>
<comment type="similarity">
    <text evidence="2">Belongs to the ABC transporter superfamily.</text>
</comment>
<reference evidence="10 12" key="1">
    <citation type="submission" date="2019-11" db="EMBL/GenBank/DDBJ databases">
        <title>Eggerthellaceae novel genus isolated from the rectal contents of marmort.</title>
        <authorList>
            <person name="Zhang G."/>
        </authorList>
    </citation>
    <scope>NUCLEOTIDE SEQUENCE [LARGE SCALE GENOMIC DNA]</scope>
    <source>
        <strain evidence="10">Zg-886</strain>
        <strain evidence="12">zg-886</strain>
    </source>
</reference>
<evidence type="ECO:0000256" key="1">
    <source>
        <dbReference type="ARBA" id="ARBA00004236"/>
    </source>
</evidence>
<evidence type="ECO:0000256" key="2">
    <source>
        <dbReference type="ARBA" id="ARBA00005417"/>
    </source>
</evidence>
<dbReference type="PANTHER" id="PTHR43553:SF24">
    <property type="entry name" value="ENERGY-COUPLING FACTOR TRANSPORTER ATP-BINDING PROTEIN ECFA1"/>
    <property type="match status" value="1"/>
</dbReference>
<comment type="subcellular location">
    <subcellularLocation>
        <location evidence="1">Cell membrane</location>
    </subcellularLocation>
</comment>
<dbReference type="KEGG" id="ebz:J7S26_06705"/>
<dbReference type="InterPro" id="IPR050095">
    <property type="entry name" value="ECF_ABC_transporter_ATP-bd"/>
</dbReference>
<dbReference type="EMBL" id="CP072829">
    <property type="protein sequence ID" value="QTU85238.1"/>
    <property type="molecule type" value="Genomic_DNA"/>
</dbReference>
<dbReference type="InterPro" id="IPR017871">
    <property type="entry name" value="ABC_transporter-like_CS"/>
</dbReference>
<evidence type="ECO:0000256" key="3">
    <source>
        <dbReference type="ARBA" id="ARBA00022448"/>
    </source>
</evidence>
<evidence type="ECO:0000256" key="8">
    <source>
        <dbReference type="ARBA" id="ARBA00023136"/>
    </source>
</evidence>